<comment type="caution">
    <text evidence="4">The sequence shown here is derived from an EMBL/GenBank/DDBJ whole genome shotgun (WGS) entry which is preliminary data.</text>
</comment>
<protein>
    <submittedName>
        <fullName evidence="4">Thioredoxin domain-containing protein</fullName>
    </submittedName>
</protein>
<evidence type="ECO:0000256" key="1">
    <source>
        <dbReference type="ARBA" id="ARBA00003565"/>
    </source>
</evidence>
<dbReference type="PROSITE" id="PS51352">
    <property type="entry name" value="THIOREDOXIN_2"/>
    <property type="match status" value="1"/>
</dbReference>
<dbReference type="Gene3D" id="1.10.40.110">
    <property type="match status" value="1"/>
</dbReference>
<dbReference type="Gene3D" id="3.40.30.10">
    <property type="entry name" value="Glutaredoxin"/>
    <property type="match status" value="1"/>
</dbReference>
<sequence length="247" mass="27016">MTRGCAQPLPRLAKTSYPARNARESRSMIRILSLSLGLVALAALGGLWLTSAPSQAPGLSLTPVPAAHAETAPQIESFTLGDPDAPIRLEEYASFTCGHCGAFHDEVFKQLKAEYIDTGKVHFTYREVYWDPYAIWAGLLARCGGEMRFFGIVSTIYQKQRDWIDPNNPQKTAENLRQIGRAAGLGNDQMEACLSDAALAAALRDHSAEMTNKAGVSATPSLVIDGQLYKNMRYRDLKKILDDKLAG</sequence>
<dbReference type="Proteomes" id="UP000466730">
    <property type="component" value="Unassembled WGS sequence"/>
</dbReference>
<gene>
    <name evidence="4" type="ORF">GH815_02195</name>
</gene>
<keyword evidence="5" id="KW-1185">Reference proteome</keyword>
<comment type="similarity">
    <text evidence="2">Belongs to the thioredoxin family. DsbA subfamily.</text>
</comment>
<evidence type="ECO:0000256" key="2">
    <source>
        <dbReference type="ARBA" id="ARBA00005791"/>
    </source>
</evidence>
<dbReference type="Pfam" id="PF13462">
    <property type="entry name" value="Thioredoxin_4"/>
    <property type="match status" value="1"/>
</dbReference>
<dbReference type="EMBL" id="WJPO01000002">
    <property type="protein sequence ID" value="MRH19790.1"/>
    <property type="molecule type" value="Genomic_DNA"/>
</dbReference>
<dbReference type="OrthoDB" id="8478320at2"/>
<dbReference type="PANTHER" id="PTHR13887:SF56">
    <property type="entry name" value="THIOREDOXIN-LIKE REDUCTASE RV2466C"/>
    <property type="match status" value="1"/>
</dbReference>
<accession>A0A844B1Y7</accession>
<evidence type="ECO:0000313" key="4">
    <source>
        <dbReference type="EMBL" id="MRH19790.1"/>
    </source>
</evidence>
<evidence type="ECO:0000313" key="5">
    <source>
        <dbReference type="Proteomes" id="UP000466730"/>
    </source>
</evidence>
<evidence type="ECO:0000259" key="3">
    <source>
        <dbReference type="PROSITE" id="PS51352"/>
    </source>
</evidence>
<dbReference type="AlphaFoldDB" id="A0A844B1Y7"/>
<proteinExistence type="inferred from homology"/>
<dbReference type="InterPro" id="IPR013766">
    <property type="entry name" value="Thioredoxin_domain"/>
</dbReference>
<dbReference type="PANTHER" id="PTHR13887">
    <property type="entry name" value="GLUTATHIONE S-TRANSFERASE KAPPA"/>
    <property type="match status" value="1"/>
</dbReference>
<reference evidence="4 5" key="1">
    <citation type="submission" date="2019-11" db="EMBL/GenBank/DDBJ databases">
        <title>Draft Whole-Genome sequence of the marine photosynthetic bacterium Rhodovulum strictum DSM 11289.</title>
        <authorList>
            <person name="Kyndt J.A."/>
            <person name="Meyer T.E."/>
        </authorList>
    </citation>
    <scope>NUCLEOTIDE SEQUENCE [LARGE SCALE GENOMIC DNA]</scope>
    <source>
        <strain evidence="4 5">DSM 11289</strain>
    </source>
</reference>
<organism evidence="4 5">
    <name type="scientific">Rhodovulum strictum</name>
    <dbReference type="NCBI Taxonomy" id="58314"/>
    <lineage>
        <taxon>Bacteria</taxon>
        <taxon>Pseudomonadati</taxon>
        <taxon>Pseudomonadota</taxon>
        <taxon>Alphaproteobacteria</taxon>
        <taxon>Rhodobacterales</taxon>
        <taxon>Paracoccaceae</taxon>
        <taxon>Rhodovulum</taxon>
    </lineage>
</organism>
<dbReference type="InterPro" id="IPR036249">
    <property type="entry name" value="Thioredoxin-like_sf"/>
</dbReference>
<feature type="domain" description="Thioredoxin" evidence="3">
    <location>
        <begin position="50"/>
        <end position="208"/>
    </location>
</feature>
<dbReference type="SUPFAM" id="SSF52833">
    <property type="entry name" value="Thioredoxin-like"/>
    <property type="match status" value="1"/>
</dbReference>
<comment type="function">
    <text evidence="1">May be required for disulfide bond formation in some proteins.</text>
</comment>
<dbReference type="InterPro" id="IPR012336">
    <property type="entry name" value="Thioredoxin-like_fold"/>
</dbReference>
<name>A0A844B1Y7_9RHOB</name>